<dbReference type="EMBL" id="CM001403">
    <property type="protein sequence ID" value="EHQ31087.1"/>
    <property type="molecule type" value="Genomic_DNA"/>
</dbReference>
<dbReference type="HOGENOM" id="CLU_2667111_0_0_10"/>
<proteinExistence type="predicted"/>
<feature type="compositionally biased region" description="Polar residues" evidence="1">
    <location>
        <begin position="65"/>
        <end position="75"/>
    </location>
</feature>
<dbReference type="AlphaFoldDB" id="H1Y865"/>
<evidence type="ECO:0000313" key="3">
    <source>
        <dbReference type="Proteomes" id="UP000002774"/>
    </source>
</evidence>
<sequence length="75" mass="8701">MHCNGHCYLMKKLKQTEEKEKKQEQQEQKSRYQENLPAEPVTLTFIAEVIKAEYPPSLTPGITDRPSTIFQPPRA</sequence>
<evidence type="ECO:0000313" key="2">
    <source>
        <dbReference type="EMBL" id="EHQ31087.1"/>
    </source>
</evidence>
<organism evidence="2 3">
    <name type="scientific">Mucilaginibacter paludis DSM 18603</name>
    <dbReference type="NCBI Taxonomy" id="714943"/>
    <lineage>
        <taxon>Bacteria</taxon>
        <taxon>Pseudomonadati</taxon>
        <taxon>Bacteroidota</taxon>
        <taxon>Sphingobacteriia</taxon>
        <taxon>Sphingobacteriales</taxon>
        <taxon>Sphingobacteriaceae</taxon>
        <taxon>Mucilaginibacter</taxon>
    </lineage>
</organism>
<gene>
    <name evidence="2" type="ORF">Mucpa_7043</name>
</gene>
<evidence type="ECO:0000256" key="1">
    <source>
        <dbReference type="SAM" id="MobiDB-lite"/>
    </source>
</evidence>
<accession>H1Y865</accession>
<dbReference type="STRING" id="714943.Mucpa_7043"/>
<feature type="region of interest" description="Disordered" evidence="1">
    <location>
        <begin position="15"/>
        <end position="36"/>
    </location>
</feature>
<protein>
    <submittedName>
        <fullName evidence="2">Uncharacterized protein</fullName>
    </submittedName>
</protein>
<reference evidence="2" key="1">
    <citation type="submission" date="2011-09" db="EMBL/GenBank/DDBJ databases">
        <title>The permanent draft genome of Mucilaginibacter paludis DSM 18603.</title>
        <authorList>
            <consortium name="US DOE Joint Genome Institute (JGI-PGF)"/>
            <person name="Lucas S."/>
            <person name="Han J."/>
            <person name="Lapidus A."/>
            <person name="Bruce D."/>
            <person name="Goodwin L."/>
            <person name="Pitluck S."/>
            <person name="Peters L."/>
            <person name="Kyrpides N."/>
            <person name="Mavromatis K."/>
            <person name="Ivanova N."/>
            <person name="Mikhailova N."/>
            <person name="Held B."/>
            <person name="Detter J.C."/>
            <person name="Tapia R."/>
            <person name="Han C."/>
            <person name="Land M."/>
            <person name="Hauser L."/>
            <person name="Markowitz V."/>
            <person name="Cheng J.-F."/>
            <person name="Hugenholtz P."/>
            <person name="Woyke T."/>
            <person name="Wu D."/>
            <person name="Tindall B."/>
            <person name="Brambilla E."/>
            <person name="Klenk H.-P."/>
            <person name="Eisen J.A."/>
        </authorList>
    </citation>
    <scope>NUCLEOTIDE SEQUENCE [LARGE SCALE GENOMIC DNA]</scope>
    <source>
        <strain evidence="2">DSM 18603</strain>
    </source>
</reference>
<keyword evidence="3" id="KW-1185">Reference proteome</keyword>
<dbReference type="Proteomes" id="UP000002774">
    <property type="component" value="Chromosome"/>
</dbReference>
<feature type="compositionally biased region" description="Basic and acidic residues" evidence="1">
    <location>
        <begin position="15"/>
        <end position="32"/>
    </location>
</feature>
<name>H1Y865_9SPHI</name>
<feature type="region of interest" description="Disordered" evidence="1">
    <location>
        <begin position="56"/>
        <end position="75"/>
    </location>
</feature>